<protein>
    <submittedName>
        <fullName evidence="2">Uncharacterized protein</fullName>
    </submittedName>
</protein>
<name>A0AAV4TIH3_CAEEX</name>
<reference evidence="2 3" key="1">
    <citation type="submission" date="2021-06" db="EMBL/GenBank/DDBJ databases">
        <title>Caerostris extrusa draft genome.</title>
        <authorList>
            <person name="Kono N."/>
            <person name="Arakawa K."/>
        </authorList>
    </citation>
    <scope>NUCLEOTIDE SEQUENCE [LARGE SCALE GENOMIC DNA]</scope>
</reference>
<sequence>MIKRKDGLSLIGRRKDCPLFCNPLFSEHTQLLNSEQEQSVPVIMARRGNRKPKPSPPFSYPIQSQLNPTK</sequence>
<gene>
    <name evidence="2" type="ORF">CEXT_485931</name>
</gene>
<dbReference type="AlphaFoldDB" id="A0AAV4TIH3"/>
<feature type="region of interest" description="Disordered" evidence="1">
    <location>
        <begin position="47"/>
        <end position="70"/>
    </location>
</feature>
<comment type="caution">
    <text evidence="2">The sequence shown here is derived from an EMBL/GenBank/DDBJ whole genome shotgun (WGS) entry which is preliminary data.</text>
</comment>
<evidence type="ECO:0000313" key="2">
    <source>
        <dbReference type="EMBL" id="GIY44592.1"/>
    </source>
</evidence>
<keyword evidence="3" id="KW-1185">Reference proteome</keyword>
<dbReference type="Proteomes" id="UP001054945">
    <property type="component" value="Unassembled WGS sequence"/>
</dbReference>
<organism evidence="2 3">
    <name type="scientific">Caerostris extrusa</name>
    <name type="common">Bark spider</name>
    <name type="synonym">Caerostris bankana</name>
    <dbReference type="NCBI Taxonomy" id="172846"/>
    <lineage>
        <taxon>Eukaryota</taxon>
        <taxon>Metazoa</taxon>
        <taxon>Ecdysozoa</taxon>
        <taxon>Arthropoda</taxon>
        <taxon>Chelicerata</taxon>
        <taxon>Arachnida</taxon>
        <taxon>Araneae</taxon>
        <taxon>Araneomorphae</taxon>
        <taxon>Entelegynae</taxon>
        <taxon>Araneoidea</taxon>
        <taxon>Araneidae</taxon>
        <taxon>Caerostris</taxon>
    </lineage>
</organism>
<dbReference type="EMBL" id="BPLR01011166">
    <property type="protein sequence ID" value="GIY44592.1"/>
    <property type="molecule type" value="Genomic_DNA"/>
</dbReference>
<feature type="compositionally biased region" description="Polar residues" evidence="1">
    <location>
        <begin position="61"/>
        <end position="70"/>
    </location>
</feature>
<evidence type="ECO:0000313" key="3">
    <source>
        <dbReference type="Proteomes" id="UP001054945"/>
    </source>
</evidence>
<accession>A0AAV4TIH3</accession>
<proteinExistence type="predicted"/>
<evidence type="ECO:0000256" key="1">
    <source>
        <dbReference type="SAM" id="MobiDB-lite"/>
    </source>
</evidence>